<organism evidence="3 4">
    <name type="scientific">Microvirga subterranea</name>
    <dbReference type="NCBI Taxonomy" id="186651"/>
    <lineage>
        <taxon>Bacteria</taxon>
        <taxon>Pseudomonadati</taxon>
        <taxon>Pseudomonadota</taxon>
        <taxon>Alphaproteobacteria</taxon>
        <taxon>Hyphomicrobiales</taxon>
        <taxon>Methylobacteriaceae</taxon>
        <taxon>Microvirga</taxon>
    </lineage>
</organism>
<keyword evidence="2" id="KW-0472">Membrane</keyword>
<dbReference type="AlphaFoldDB" id="A0A370HPS1"/>
<name>A0A370HPS1_9HYPH</name>
<keyword evidence="2" id="KW-1133">Transmembrane helix</keyword>
<dbReference type="EMBL" id="QQBB01000003">
    <property type="protein sequence ID" value="RDI60255.1"/>
    <property type="molecule type" value="Genomic_DNA"/>
</dbReference>
<protein>
    <submittedName>
        <fullName evidence="3">Uncharacterized protein</fullName>
    </submittedName>
</protein>
<feature type="coiled-coil region" evidence="1">
    <location>
        <begin position="1"/>
        <end position="28"/>
    </location>
</feature>
<evidence type="ECO:0000313" key="4">
    <source>
        <dbReference type="Proteomes" id="UP000254925"/>
    </source>
</evidence>
<comment type="caution">
    <text evidence="3">The sequence shown here is derived from an EMBL/GenBank/DDBJ whole genome shotgun (WGS) entry which is preliminary data.</text>
</comment>
<evidence type="ECO:0000256" key="2">
    <source>
        <dbReference type="SAM" id="Phobius"/>
    </source>
</evidence>
<sequence>MKKHNHNLHEQRRKLEDIEARLARHERRSRIILILMMLLGAVALGLFLDHLLGRGWSRDDLSGFIP</sequence>
<dbReference type="RefSeq" id="WP_114769936.1">
    <property type="nucleotide sequence ID" value="NZ_QQBB01000003.1"/>
</dbReference>
<keyword evidence="4" id="KW-1185">Reference proteome</keyword>
<keyword evidence="1" id="KW-0175">Coiled coil</keyword>
<evidence type="ECO:0000256" key="1">
    <source>
        <dbReference type="SAM" id="Coils"/>
    </source>
</evidence>
<dbReference type="Proteomes" id="UP000254925">
    <property type="component" value="Unassembled WGS sequence"/>
</dbReference>
<feature type="transmembrane region" description="Helical" evidence="2">
    <location>
        <begin position="31"/>
        <end position="48"/>
    </location>
</feature>
<gene>
    <name evidence="3" type="ORF">DES45_103517</name>
</gene>
<proteinExistence type="predicted"/>
<accession>A0A370HPS1</accession>
<evidence type="ECO:0000313" key="3">
    <source>
        <dbReference type="EMBL" id="RDI60255.1"/>
    </source>
</evidence>
<reference evidence="3 4" key="1">
    <citation type="submission" date="2018-07" db="EMBL/GenBank/DDBJ databases">
        <title>Genomic Encyclopedia of Type Strains, Phase IV (KMG-IV): sequencing the most valuable type-strain genomes for metagenomic binning, comparative biology and taxonomic classification.</title>
        <authorList>
            <person name="Goeker M."/>
        </authorList>
    </citation>
    <scope>NUCLEOTIDE SEQUENCE [LARGE SCALE GENOMIC DNA]</scope>
    <source>
        <strain evidence="3 4">DSM 14364</strain>
    </source>
</reference>
<keyword evidence="2" id="KW-0812">Transmembrane</keyword>